<proteinExistence type="inferred from homology"/>
<dbReference type="STRING" id="1454373.ACMU_00345"/>
<gene>
    <name evidence="5" type="ORF">ACMU_00345</name>
</gene>
<dbReference type="Gene3D" id="3.30.1360.20">
    <property type="entry name" value="Transcriptional coactivator/pterin dehydratase"/>
    <property type="match status" value="1"/>
</dbReference>
<evidence type="ECO:0000256" key="3">
    <source>
        <dbReference type="ARBA" id="ARBA00023239"/>
    </source>
</evidence>
<dbReference type="PANTHER" id="PTHR12599:SF0">
    <property type="entry name" value="PTERIN-4-ALPHA-CARBINOLAMINE DEHYDRATASE"/>
    <property type="match status" value="1"/>
</dbReference>
<dbReference type="OrthoDB" id="9794987at2"/>
<comment type="caution">
    <text evidence="5">The sequence shown here is derived from an EMBL/GenBank/DDBJ whole genome shotgun (WGS) entry which is preliminary data.</text>
</comment>
<dbReference type="GO" id="GO:0006729">
    <property type="term" value="P:tetrahydrobiopterin biosynthetic process"/>
    <property type="evidence" value="ECO:0007669"/>
    <property type="project" value="InterPro"/>
</dbReference>
<organism evidence="5 6">
    <name type="scientific">Actibacterium mucosum KCTC 23349</name>
    <dbReference type="NCBI Taxonomy" id="1454373"/>
    <lineage>
        <taxon>Bacteria</taxon>
        <taxon>Pseudomonadati</taxon>
        <taxon>Pseudomonadota</taxon>
        <taxon>Alphaproteobacteria</taxon>
        <taxon>Rhodobacterales</taxon>
        <taxon>Roseobacteraceae</taxon>
        <taxon>Actibacterium</taxon>
    </lineage>
</organism>
<evidence type="ECO:0000313" key="5">
    <source>
        <dbReference type="EMBL" id="KAJ56975.1"/>
    </source>
</evidence>
<dbReference type="SUPFAM" id="SSF55248">
    <property type="entry name" value="PCD-like"/>
    <property type="match status" value="1"/>
</dbReference>
<dbReference type="PANTHER" id="PTHR12599">
    <property type="entry name" value="PTERIN-4-ALPHA-CARBINOLAMINE DEHYDRATASE"/>
    <property type="match status" value="1"/>
</dbReference>
<protein>
    <recommendedName>
        <fullName evidence="4">Putative pterin-4-alpha-carbinolamine dehydratase</fullName>
        <shortName evidence="4">PHS</shortName>
        <ecNumber evidence="4">4.2.1.96</ecNumber>
    </recommendedName>
    <alternativeName>
        <fullName evidence="4">4-alpha-hydroxy-tetrahydropterin dehydratase</fullName>
    </alternativeName>
    <alternativeName>
        <fullName evidence="4">Pterin carbinolamine dehydratase</fullName>
        <shortName evidence="4">PCD</shortName>
    </alternativeName>
</protein>
<dbReference type="InterPro" id="IPR001533">
    <property type="entry name" value="Pterin_deHydtase"/>
</dbReference>
<evidence type="ECO:0000313" key="6">
    <source>
        <dbReference type="Proteomes" id="UP000026249"/>
    </source>
</evidence>
<dbReference type="AlphaFoldDB" id="A0A037ZMW6"/>
<dbReference type="HAMAP" id="MF_00434">
    <property type="entry name" value="Pterin_4_alpha"/>
    <property type="match status" value="1"/>
</dbReference>
<reference evidence="5 6" key="1">
    <citation type="submission" date="2014-03" db="EMBL/GenBank/DDBJ databases">
        <title>Draft Genome Sequence of Actibacterium mucosum KCTC 23349, a Marine Alphaproteobacterium with Complex Ionic Requirements Isolated from Mediterranean Seawater at Malvarrosa Beach, Valencia, Spain.</title>
        <authorList>
            <person name="Arahal D.R."/>
            <person name="Shao Z."/>
            <person name="Lai Q."/>
            <person name="Pujalte M.J."/>
        </authorList>
    </citation>
    <scope>NUCLEOTIDE SEQUENCE [LARGE SCALE GENOMIC DNA]</scope>
    <source>
        <strain evidence="5 6">KCTC 23349</strain>
    </source>
</reference>
<dbReference type="NCBIfam" id="NF002018">
    <property type="entry name" value="PRK00823.1-3"/>
    <property type="match status" value="1"/>
</dbReference>
<evidence type="ECO:0000256" key="1">
    <source>
        <dbReference type="ARBA" id="ARBA00001554"/>
    </source>
</evidence>
<evidence type="ECO:0000256" key="2">
    <source>
        <dbReference type="ARBA" id="ARBA00006472"/>
    </source>
</evidence>
<dbReference type="Pfam" id="PF01329">
    <property type="entry name" value="Pterin_4a"/>
    <property type="match status" value="1"/>
</dbReference>
<name>A0A037ZMW6_9RHOB</name>
<sequence length="98" mass="11014">MTDKLTQAERDADLPALFDSGWAQVEGRDAITKTFVFKNFIQAFGWMTQVALWAEKWVHHPEWSNVYKTVEVTLTTHDAGGLSALDVKLAKKMDALSS</sequence>
<dbReference type="CDD" id="cd00914">
    <property type="entry name" value="PCD_DCoH_subfamily_b"/>
    <property type="match status" value="1"/>
</dbReference>
<dbReference type="Proteomes" id="UP000026249">
    <property type="component" value="Unassembled WGS sequence"/>
</dbReference>
<dbReference type="GO" id="GO:0008124">
    <property type="term" value="F:4-alpha-hydroxytetrahydrobiopterin dehydratase activity"/>
    <property type="evidence" value="ECO:0007669"/>
    <property type="project" value="UniProtKB-UniRule"/>
</dbReference>
<dbReference type="InterPro" id="IPR036428">
    <property type="entry name" value="PCD_sf"/>
</dbReference>
<dbReference type="RefSeq" id="WP_035255124.1">
    <property type="nucleotide sequence ID" value="NZ_JFKE01000001.1"/>
</dbReference>
<accession>A0A037ZMW6</accession>
<comment type="similarity">
    <text evidence="2 4">Belongs to the pterin-4-alpha-carbinolamine dehydratase family.</text>
</comment>
<keyword evidence="6" id="KW-1185">Reference proteome</keyword>
<dbReference type="EC" id="4.2.1.96" evidence="4"/>
<comment type="catalytic activity">
    <reaction evidence="1 4">
        <text>(4aS,6R)-4a-hydroxy-L-erythro-5,6,7,8-tetrahydrobiopterin = (6R)-L-erythro-6,7-dihydrobiopterin + H2O</text>
        <dbReference type="Rhea" id="RHEA:11920"/>
        <dbReference type="ChEBI" id="CHEBI:15377"/>
        <dbReference type="ChEBI" id="CHEBI:15642"/>
        <dbReference type="ChEBI" id="CHEBI:43120"/>
        <dbReference type="EC" id="4.2.1.96"/>
    </reaction>
</comment>
<dbReference type="EMBL" id="JFKE01000001">
    <property type="protein sequence ID" value="KAJ56975.1"/>
    <property type="molecule type" value="Genomic_DNA"/>
</dbReference>
<evidence type="ECO:0000256" key="4">
    <source>
        <dbReference type="HAMAP-Rule" id="MF_00434"/>
    </source>
</evidence>
<keyword evidence="3 4" id="KW-0456">Lyase</keyword>